<dbReference type="eggNOG" id="KOG2061">
    <property type="taxonomic scope" value="Eukaryota"/>
</dbReference>
<dbReference type="PANTHER" id="PTHR47524">
    <property type="entry name" value="20S RRNA ACCUMULATION PROTEIN 4"/>
    <property type="match status" value="1"/>
</dbReference>
<dbReference type="STRING" id="675120.N1PCF8"/>
<evidence type="ECO:0000313" key="4">
    <source>
        <dbReference type="Proteomes" id="UP000016933"/>
    </source>
</evidence>
<feature type="compositionally biased region" description="Polar residues" evidence="1">
    <location>
        <begin position="45"/>
        <end position="59"/>
    </location>
</feature>
<dbReference type="AlphaFoldDB" id="N1PCF8"/>
<dbReference type="Proteomes" id="UP000016933">
    <property type="component" value="Unassembled WGS sequence"/>
</dbReference>
<feature type="domain" description="Programmed cell death protein 2 C-terminal" evidence="2">
    <location>
        <begin position="227"/>
        <end position="356"/>
    </location>
</feature>
<keyword evidence="4" id="KW-1185">Reference proteome</keyword>
<protein>
    <recommendedName>
        <fullName evidence="2">Programmed cell death protein 2 C-terminal domain-containing protein</fullName>
    </recommendedName>
</protein>
<dbReference type="PANTHER" id="PTHR47524:SF1">
    <property type="entry name" value="20S RRNA ACCUMULATION PROTEIN 4"/>
    <property type="match status" value="1"/>
</dbReference>
<feature type="region of interest" description="Disordered" evidence="1">
    <location>
        <begin position="38"/>
        <end position="75"/>
    </location>
</feature>
<gene>
    <name evidence="3" type="ORF">DOTSEDRAFT_74853</name>
</gene>
<dbReference type="HOGENOM" id="CLU_031771_1_1_1"/>
<dbReference type="GO" id="GO:0030490">
    <property type="term" value="P:maturation of SSU-rRNA"/>
    <property type="evidence" value="ECO:0007669"/>
    <property type="project" value="TreeGrafter"/>
</dbReference>
<reference evidence="4" key="1">
    <citation type="journal article" date="2012" name="PLoS Genet.">
        <title>The genomes of the fungal plant pathogens Cladosporium fulvum and Dothistroma septosporum reveal adaptation to different hosts and lifestyles but also signatures of common ancestry.</title>
        <authorList>
            <person name="de Wit P.J.G.M."/>
            <person name="van der Burgt A."/>
            <person name="Oekmen B."/>
            <person name="Stergiopoulos I."/>
            <person name="Abd-Elsalam K.A."/>
            <person name="Aerts A.L."/>
            <person name="Bahkali A.H."/>
            <person name="Beenen H.G."/>
            <person name="Chettri P."/>
            <person name="Cox M.P."/>
            <person name="Datema E."/>
            <person name="de Vries R.P."/>
            <person name="Dhillon B."/>
            <person name="Ganley A.R."/>
            <person name="Griffiths S.A."/>
            <person name="Guo Y."/>
            <person name="Hamelin R.C."/>
            <person name="Henrissat B."/>
            <person name="Kabir M.S."/>
            <person name="Jashni M.K."/>
            <person name="Kema G."/>
            <person name="Klaubauf S."/>
            <person name="Lapidus A."/>
            <person name="Levasseur A."/>
            <person name="Lindquist E."/>
            <person name="Mehrabi R."/>
            <person name="Ohm R.A."/>
            <person name="Owen T.J."/>
            <person name="Salamov A."/>
            <person name="Schwelm A."/>
            <person name="Schijlen E."/>
            <person name="Sun H."/>
            <person name="van den Burg H.A."/>
            <person name="van Ham R.C.H.J."/>
            <person name="Zhang S."/>
            <person name="Goodwin S.B."/>
            <person name="Grigoriev I.V."/>
            <person name="Collemare J."/>
            <person name="Bradshaw R.E."/>
        </authorList>
    </citation>
    <scope>NUCLEOTIDE SEQUENCE [LARGE SCALE GENOMIC DNA]</scope>
    <source>
        <strain evidence="4">NZE10 / CBS 128990</strain>
    </source>
</reference>
<feature type="compositionally biased region" description="Pro residues" evidence="1">
    <location>
        <begin position="156"/>
        <end position="168"/>
    </location>
</feature>
<feature type="region of interest" description="Disordered" evidence="1">
    <location>
        <begin position="96"/>
        <end position="115"/>
    </location>
</feature>
<dbReference type="GO" id="GO:0005737">
    <property type="term" value="C:cytoplasm"/>
    <property type="evidence" value="ECO:0007669"/>
    <property type="project" value="InterPro"/>
</dbReference>
<dbReference type="OMA" id="MPGPWAD"/>
<evidence type="ECO:0000313" key="3">
    <source>
        <dbReference type="EMBL" id="EME40163.1"/>
    </source>
</evidence>
<evidence type="ECO:0000259" key="2">
    <source>
        <dbReference type="Pfam" id="PF04194"/>
    </source>
</evidence>
<dbReference type="InterPro" id="IPR007320">
    <property type="entry name" value="PDCD2_C"/>
</dbReference>
<dbReference type="OrthoDB" id="443682at2759"/>
<dbReference type="EMBL" id="KB446544">
    <property type="protein sequence ID" value="EME40163.1"/>
    <property type="molecule type" value="Genomic_DNA"/>
</dbReference>
<evidence type="ECO:0000256" key="1">
    <source>
        <dbReference type="SAM" id="MobiDB-lite"/>
    </source>
</evidence>
<feature type="compositionally biased region" description="Low complexity" evidence="1">
    <location>
        <begin position="169"/>
        <end position="178"/>
    </location>
</feature>
<accession>N1PCF8</accession>
<name>N1PCF8_DOTSN</name>
<dbReference type="Pfam" id="PF04194">
    <property type="entry name" value="PDCD2_C"/>
    <property type="match status" value="1"/>
</dbReference>
<proteinExistence type="predicted"/>
<feature type="compositionally biased region" description="Polar residues" evidence="1">
    <location>
        <begin position="136"/>
        <end position="145"/>
    </location>
</feature>
<feature type="region of interest" description="Disordered" evidence="1">
    <location>
        <begin position="120"/>
        <end position="180"/>
    </location>
</feature>
<organism evidence="3 4">
    <name type="scientific">Dothistroma septosporum (strain NZE10 / CBS 128990)</name>
    <name type="common">Red band needle blight fungus</name>
    <name type="synonym">Mycosphaerella pini</name>
    <dbReference type="NCBI Taxonomy" id="675120"/>
    <lineage>
        <taxon>Eukaryota</taxon>
        <taxon>Fungi</taxon>
        <taxon>Dikarya</taxon>
        <taxon>Ascomycota</taxon>
        <taxon>Pezizomycotina</taxon>
        <taxon>Dothideomycetes</taxon>
        <taxon>Dothideomycetidae</taxon>
        <taxon>Mycosphaerellales</taxon>
        <taxon>Mycosphaerellaceae</taxon>
        <taxon>Dothistroma</taxon>
    </lineage>
</organism>
<feature type="region of interest" description="Disordered" evidence="1">
    <location>
        <begin position="192"/>
        <end position="221"/>
    </location>
</feature>
<sequence length="363" mass="39354">MNLLLQINGDLPDRFLGHERRLYIWACKRKTCRRKDGSLRGFRATRQTKVQQSASTTGSKKPEATHGTTAAAPTKINLGETLFGVKPSSKASANLFTSPSGSGAQSNTFAAAGSQNNPFASASSLAAKPPQKPFNEPTSSLTQSFADKARISTPSQPIPQLTPTPSEPWPSSSSFPEPYHSLHLDADKEYIDPEPVQAPSGVRVDTGGEGSSSSGGLDKEAFESSMDRTFQKFADRLSQNPEQVLRYEFGGQPLLYSRKDAAGKLLAPAQEKKDMKVKVQSSGGSNIPRCGNCRAERVFELQLTPHLISELEAEEMGLDGMDWGTVILAVCSKDCQEPGKGEEEVGYVEEWTGVQWEELAGKR</sequence>
<reference evidence="3 4" key="2">
    <citation type="journal article" date="2012" name="PLoS Pathog.">
        <title>Diverse lifestyles and strategies of plant pathogenesis encoded in the genomes of eighteen Dothideomycetes fungi.</title>
        <authorList>
            <person name="Ohm R.A."/>
            <person name="Feau N."/>
            <person name="Henrissat B."/>
            <person name="Schoch C.L."/>
            <person name="Horwitz B.A."/>
            <person name="Barry K.W."/>
            <person name="Condon B.J."/>
            <person name="Copeland A.C."/>
            <person name="Dhillon B."/>
            <person name="Glaser F."/>
            <person name="Hesse C.N."/>
            <person name="Kosti I."/>
            <person name="LaButti K."/>
            <person name="Lindquist E.A."/>
            <person name="Lucas S."/>
            <person name="Salamov A.A."/>
            <person name="Bradshaw R.E."/>
            <person name="Ciuffetti L."/>
            <person name="Hamelin R.C."/>
            <person name="Kema G.H.J."/>
            <person name="Lawrence C."/>
            <person name="Scott J.A."/>
            <person name="Spatafora J.W."/>
            <person name="Turgeon B.G."/>
            <person name="de Wit P.J.G.M."/>
            <person name="Zhong S."/>
            <person name="Goodwin S.B."/>
            <person name="Grigoriev I.V."/>
        </authorList>
    </citation>
    <scope>NUCLEOTIDE SEQUENCE [LARGE SCALE GENOMIC DNA]</scope>
    <source>
        <strain evidence="4">NZE10 / CBS 128990</strain>
    </source>
</reference>